<evidence type="ECO:0000256" key="2">
    <source>
        <dbReference type="ARBA" id="ARBA00022617"/>
    </source>
</evidence>
<dbReference type="GO" id="GO:0004130">
    <property type="term" value="F:cytochrome-c peroxidase activity"/>
    <property type="evidence" value="ECO:0007669"/>
    <property type="project" value="TreeGrafter"/>
</dbReference>
<keyword evidence="11" id="KW-0575">Peroxidase</keyword>
<keyword evidence="2 8" id="KW-0349">Heme</keyword>
<comment type="cofactor">
    <cofactor evidence="8">
        <name>heme</name>
        <dbReference type="ChEBI" id="CHEBI:30413"/>
    </cofactor>
    <text evidence="8">Binds 2 heme groups.</text>
</comment>
<feature type="domain" description="Cytochrome c" evidence="10">
    <location>
        <begin position="40"/>
        <end position="171"/>
    </location>
</feature>
<evidence type="ECO:0000313" key="11">
    <source>
        <dbReference type="EMBL" id="HEB96554.1"/>
    </source>
</evidence>
<accession>A0A831RPD7</accession>
<comment type="subcellular location">
    <subcellularLocation>
        <location evidence="1">Periplasm</location>
    </subcellularLocation>
</comment>
<dbReference type="PANTHER" id="PTHR30600">
    <property type="entry name" value="CYTOCHROME C PEROXIDASE-RELATED"/>
    <property type="match status" value="1"/>
</dbReference>
<keyword evidence="6" id="KW-0560">Oxidoreductase</keyword>
<dbReference type="AlphaFoldDB" id="A0A831RPD7"/>
<organism evidence="11 12">
    <name type="scientific">Sedimenticola thiotaurini</name>
    <dbReference type="NCBI Taxonomy" id="1543721"/>
    <lineage>
        <taxon>Bacteria</taxon>
        <taxon>Pseudomonadati</taxon>
        <taxon>Pseudomonadota</taxon>
        <taxon>Gammaproteobacteria</taxon>
        <taxon>Chromatiales</taxon>
        <taxon>Sedimenticolaceae</taxon>
        <taxon>Sedimenticola</taxon>
    </lineage>
</organism>
<feature type="binding site" description="axial binding residue" evidence="9">
    <location>
        <position position="286"/>
    </location>
    <ligand>
        <name>heme c</name>
        <dbReference type="ChEBI" id="CHEBI:61717"/>
        <label>2</label>
    </ligand>
    <ligandPart>
        <name>Fe</name>
        <dbReference type="ChEBI" id="CHEBI:18248"/>
    </ligandPart>
</feature>
<dbReference type="PANTHER" id="PTHR30600:SF7">
    <property type="entry name" value="CYTOCHROME C PEROXIDASE-RELATED"/>
    <property type="match status" value="1"/>
</dbReference>
<dbReference type="GO" id="GO:0009055">
    <property type="term" value="F:electron transfer activity"/>
    <property type="evidence" value="ECO:0007669"/>
    <property type="project" value="InterPro"/>
</dbReference>
<keyword evidence="7 9" id="KW-0408">Iron</keyword>
<dbReference type="InterPro" id="IPR004852">
    <property type="entry name" value="Di-haem_cyt_c_peroxidsae"/>
</dbReference>
<dbReference type="InterPro" id="IPR051395">
    <property type="entry name" value="Cytochrome_c_Peroxidase/MauG"/>
</dbReference>
<dbReference type="InterPro" id="IPR036909">
    <property type="entry name" value="Cyt_c-like_dom_sf"/>
</dbReference>
<dbReference type="PIRSF" id="PIRSF000294">
    <property type="entry name" value="Cytochrome-c_peroxidase"/>
    <property type="match status" value="1"/>
</dbReference>
<evidence type="ECO:0000256" key="6">
    <source>
        <dbReference type="ARBA" id="ARBA00023002"/>
    </source>
</evidence>
<keyword evidence="3 9" id="KW-0479">Metal-binding</keyword>
<protein>
    <submittedName>
        <fullName evidence="11">Cytochrome-c peroxidase</fullName>
    </submittedName>
</protein>
<dbReference type="InterPro" id="IPR009056">
    <property type="entry name" value="Cyt_c-like_dom"/>
</dbReference>
<dbReference type="EMBL" id="DRKP01000101">
    <property type="protein sequence ID" value="HEB96554.1"/>
    <property type="molecule type" value="Genomic_DNA"/>
</dbReference>
<dbReference type="Gene3D" id="1.10.760.10">
    <property type="entry name" value="Cytochrome c-like domain"/>
    <property type="match status" value="2"/>
</dbReference>
<dbReference type="Proteomes" id="UP000886251">
    <property type="component" value="Unassembled WGS sequence"/>
</dbReference>
<dbReference type="SUPFAM" id="SSF46626">
    <property type="entry name" value="Cytochrome c"/>
    <property type="match status" value="2"/>
</dbReference>
<keyword evidence="5" id="KW-0574">Periplasm</keyword>
<keyword evidence="4" id="KW-0732">Signal</keyword>
<dbReference type="GO" id="GO:0042597">
    <property type="term" value="C:periplasmic space"/>
    <property type="evidence" value="ECO:0007669"/>
    <property type="project" value="UniProtKB-SubCell"/>
</dbReference>
<reference evidence="11" key="1">
    <citation type="journal article" date="2020" name="mSystems">
        <title>Genome- and Community-Level Interaction Insights into Carbon Utilization and Element Cycling Functions of Hydrothermarchaeota in Hydrothermal Sediment.</title>
        <authorList>
            <person name="Zhou Z."/>
            <person name="Liu Y."/>
            <person name="Xu W."/>
            <person name="Pan J."/>
            <person name="Luo Z.H."/>
            <person name="Li M."/>
        </authorList>
    </citation>
    <scope>NUCLEOTIDE SEQUENCE [LARGE SCALE GENOMIC DNA]</scope>
    <source>
        <strain evidence="11">HyVt-443</strain>
    </source>
</reference>
<feature type="binding site" description="covalent" evidence="8">
    <location>
        <position position="208"/>
    </location>
    <ligand>
        <name>heme c</name>
        <dbReference type="ChEBI" id="CHEBI:61717"/>
        <label>2</label>
    </ligand>
</feature>
<evidence type="ECO:0000256" key="3">
    <source>
        <dbReference type="ARBA" id="ARBA00022723"/>
    </source>
</evidence>
<dbReference type="PROSITE" id="PS51007">
    <property type="entry name" value="CYTC"/>
    <property type="match status" value="2"/>
</dbReference>
<comment type="caution">
    <text evidence="11">The sequence shown here is derived from an EMBL/GenBank/DDBJ whole genome shotgun (WGS) entry which is preliminary data.</text>
</comment>
<feature type="binding site" description="axial binding residue" evidence="9">
    <location>
        <position position="66"/>
    </location>
    <ligand>
        <name>heme c</name>
        <dbReference type="ChEBI" id="CHEBI:61717"/>
        <label>1</label>
    </ligand>
    <ligandPart>
        <name>Fe</name>
        <dbReference type="ChEBI" id="CHEBI:18248"/>
    </ligandPart>
</feature>
<feature type="domain" description="Cytochrome c" evidence="10">
    <location>
        <begin position="191"/>
        <end position="311"/>
    </location>
</feature>
<dbReference type="GO" id="GO:0046872">
    <property type="term" value="F:metal ion binding"/>
    <property type="evidence" value="ECO:0007669"/>
    <property type="project" value="UniProtKB-KW"/>
</dbReference>
<evidence type="ECO:0000256" key="7">
    <source>
        <dbReference type="ARBA" id="ARBA00023004"/>
    </source>
</evidence>
<feature type="binding site" description="covalent" evidence="8">
    <location>
        <position position="65"/>
    </location>
    <ligand>
        <name>heme c</name>
        <dbReference type="ChEBI" id="CHEBI:61717"/>
        <label>1</label>
    </ligand>
</feature>
<dbReference type="GO" id="GO:0020037">
    <property type="term" value="F:heme binding"/>
    <property type="evidence" value="ECO:0007669"/>
    <property type="project" value="InterPro"/>
</dbReference>
<evidence type="ECO:0000313" key="12">
    <source>
        <dbReference type="Proteomes" id="UP000886251"/>
    </source>
</evidence>
<evidence type="ECO:0000256" key="8">
    <source>
        <dbReference type="PIRSR" id="PIRSR000294-1"/>
    </source>
</evidence>
<gene>
    <name evidence="11" type="ORF">ENI96_09010</name>
</gene>
<dbReference type="InterPro" id="IPR026259">
    <property type="entry name" value="MauG/Cytc_peroxidase"/>
</dbReference>
<feature type="binding site" description="covalent" evidence="8">
    <location>
        <position position="62"/>
    </location>
    <ligand>
        <name>heme c</name>
        <dbReference type="ChEBI" id="CHEBI:61717"/>
        <label>1</label>
    </ligand>
</feature>
<evidence type="ECO:0000256" key="4">
    <source>
        <dbReference type="ARBA" id="ARBA00022729"/>
    </source>
</evidence>
<evidence type="ECO:0000256" key="1">
    <source>
        <dbReference type="ARBA" id="ARBA00004418"/>
    </source>
</evidence>
<feature type="binding site" description="axial binding residue" evidence="9">
    <location>
        <position position="209"/>
    </location>
    <ligand>
        <name>heme c</name>
        <dbReference type="ChEBI" id="CHEBI:61717"/>
        <label>2</label>
    </ligand>
    <ligandPart>
        <name>Fe</name>
        <dbReference type="ChEBI" id="CHEBI:18248"/>
    </ligandPart>
</feature>
<proteinExistence type="predicted"/>
<feature type="binding site" description="covalent" evidence="8">
    <location>
        <position position="205"/>
    </location>
    <ligand>
        <name>heme c</name>
        <dbReference type="ChEBI" id="CHEBI:61717"/>
        <label>2</label>
    </ligand>
</feature>
<dbReference type="Pfam" id="PF03150">
    <property type="entry name" value="CCP_MauG"/>
    <property type="match status" value="1"/>
</dbReference>
<evidence type="ECO:0000256" key="9">
    <source>
        <dbReference type="PIRSR" id="PIRSR000294-2"/>
    </source>
</evidence>
<name>A0A831RPD7_9GAMM</name>
<evidence type="ECO:0000259" key="10">
    <source>
        <dbReference type="PROSITE" id="PS51007"/>
    </source>
</evidence>
<comment type="PTM">
    <text evidence="8">Binds 2 heme groups per subunit.</text>
</comment>
<sequence>MPRPLFILLILPLLGLGATAATLRDEPIRPVPPATGVDPARAELGRQLFHDPRLSDDGSVSCASCHPLASGGSDRRRFSIGIGGHQGRINAPTVFNSGLNFTQFWDGRADTLEQQVEGPLLDPGEMGTTWSRVVARLNGDPALRQTFRRLYPEGITPASIRDAIASFERTLVTTDAPFDRWLRGDDDALNDDQLEGYRLFQEYGCISCHQGVNVGGNMYGYMGAMGDYFSARGDGIRTTDLGRFNVTGREQDRFLFKVPSLRLALLTPPYFHDGQTATIEEAIRTMARFQLGREIPDRDVARIIDFLGSLIGNHPLLSP</sequence>
<evidence type="ECO:0000256" key="5">
    <source>
        <dbReference type="ARBA" id="ARBA00022764"/>
    </source>
</evidence>